<comment type="caution">
    <text evidence="2">The sequence shown here is derived from an EMBL/GenBank/DDBJ whole genome shotgun (WGS) entry which is preliminary data.</text>
</comment>
<accession>A0A841G129</accession>
<reference evidence="2 3" key="1">
    <citation type="submission" date="2020-08" db="EMBL/GenBank/DDBJ databases">
        <title>Genomic Encyclopedia of Type Strains, Phase IV (KMG-IV): sequencing the most valuable type-strain genomes for metagenomic binning, comparative biology and taxonomic classification.</title>
        <authorList>
            <person name="Goeker M."/>
        </authorList>
    </citation>
    <scope>NUCLEOTIDE SEQUENCE [LARGE SCALE GENOMIC DNA]</scope>
    <source>
        <strain evidence="2 3">YIM 65646</strain>
    </source>
</reference>
<protein>
    <recommendedName>
        <fullName evidence="4">DUF3558 domain-containing protein</fullName>
    </recommendedName>
</protein>
<name>A0A841G129_9ACTN</name>
<dbReference type="AlphaFoldDB" id="A0A841G129"/>
<dbReference type="Proteomes" id="UP000548476">
    <property type="component" value="Unassembled WGS sequence"/>
</dbReference>
<gene>
    <name evidence="2" type="ORF">HNR73_005750</name>
</gene>
<keyword evidence="3" id="KW-1185">Reference proteome</keyword>
<sequence>MKRAHIITLIATAAVALAAVGTIVIVTGGGASYAAENVPSTCDELTGVPGDKVSATADNERAFDTAAAGRLRDDKPAGTTLVCDWNGEDGTAIQLRIELWTDGDGDAEDSLAEDKRSFAGSSPAEEVSGLGDQAVVTAKGTIAEGAARLGNVIAHARCIFKNGDAKTETIAVLTAALATVGK</sequence>
<dbReference type="RefSeq" id="WP_184790683.1">
    <property type="nucleotide sequence ID" value="NZ_BONT01000065.1"/>
</dbReference>
<feature type="signal peptide" evidence="1">
    <location>
        <begin position="1"/>
        <end position="18"/>
    </location>
</feature>
<dbReference type="EMBL" id="JACHGT010000014">
    <property type="protein sequence ID" value="MBB6037870.1"/>
    <property type="molecule type" value="Genomic_DNA"/>
</dbReference>
<evidence type="ECO:0000313" key="2">
    <source>
        <dbReference type="EMBL" id="MBB6037870.1"/>
    </source>
</evidence>
<organism evidence="2 3">
    <name type="scientific">Phytomonospora endophytica</name>
    <dbReference type="NCBI Taxonomy" id="714109"/>
    <lineage>
        <taxon>Bacteria</taxon>
        <taxon>Bacillati</taxon>
        <taxon>Actinomycetota</taxon>
        <taxon>Actinomycetes</taxon>
        <taxon>Micromonosporales</taxon>
        <taxon>Micromonosporaceae</taxon>
        <taxon>Phytomonospora</taxon>
    </lineage>
</organism>
<feature type="chain" id="PRO_5039731289" description="DUF3558 domain-containing protein" evidence="1">
    <location>
        <begin position="19"/>
        <end position="182"/>
    </location>
</feature>
<keyword evidence="1" id="KW-0732">Signal</keyword>
<evidence type="ECO:0008006" key="4">
    <source>
        <dbReference type="Google" id="ProtNLM"/>
    </source>
</evidence>
<evidence type="ECO:0000313" key="3">
    <source>
        <dbReference type="Proteomes" id="UP000548476"/>
    </source>
</evidence>
<evidence type="ECO:0000256" key="1">
    <source>
        <dbReference type="SAM" id="SignalP"/>
    </source>
</evidence>
<proteinExistence type="predicted"/>